<dbReference type="GO" id="GO:0006635">
    <property type="term" value="P:fatty acid beta-oxidation"/>
    <property type="evidence" value="ECO:0007669"/>
    <property type="project" value="TreeGrafter"/>
</dbReference>
<gene>
    <name evidence="4" type="ORF">D2U88_07130</name>
    <name evidence="5" type="ORF">FQ019_07075</name>
</gene>
<keyword evidence="2" id="KW-0456">Lyase</keyword>
<evidence type="ECO:0000256" key="1">
    <source>
        <dbReference type="ARBA" id="ARBA00005254"/>
    </source>
</evidence>
<dbReference type="InterPro" id="IPR029045">
    <property type="entry name" value="ClpP/crotonase-like_dom_sf"/>
</dbReference>
<dbReference type="Pfam" id="PF00378">
    <property type="entry name" value="ECH_1"/>
    <property type="match status" value="1"/>
</dbReference>
<dbReference type="PANTHER" id="PTHR11941">
    <property type="entry name" value="ENOYL-COA HYDRATASE-RELATED"/>
    <property type="match status" value="1"/>
</dbReference>
<dbReference type="CDD" id="cd06558">
    <property type="entry name" value="crotonase-like"/>
    <property type="match status" value="1"/>
</dbReference>
<protein>
    <submittedName>
        <fullName evidence="4">Enoyl-CoA hydratase/isomerase family protein</fullName>
    </submittedName>
</protein>
<dbReference type="PROSITE" id="PS00166">
    <property type="entry name" value="ENOYL_COA_HYDRATASE"/>
    <property type="match status" value="1"/>
</dbReference>
<dbReference type="RefSeq" id="WP_119639697.1">
    <property type="nucleotide sequence ID" value="NZ_QXFJ01000017.1"/>
</dbReference>
<evidence type="ECO:0000256" key="3">
    <source>
        <dbReference type="RuleBase" id="RU003707"/>
    </source>
</evidence>
<sequence length="261" mass="28913">MSQQYNMDGGYKNIKIEIHEGVATLRFNRPNQLNAMNREMMDEIISGIEEINANDKIIVAVITGEGRAFMAGADIKEYAGQTPEEFEAFQKQGVRLYESIEKAQKPWIAAVNGFALGGGFEIALACDMIVASKVAKMGLPEVFLSLVPGGGGTQRLIQKIGINRTKEMLFTGGQYSAETLLGWGIVNQVFQEEEFDQGVTGFAQKLSRRPSRAIGQLKRLANLSVTSIPFDQKIEEEGKVVTALFYSKEAQKAIHDFMHKR</sequence>
<dbReference type="GO" id="GO:0016853">
    <property type="term" value="F:isomerase activity"/>
    <property type="evidence" value="ECO:0007669"/>
    <property type="project" value="UniProtKB-KW"/>
</dbReference>
<reference evidence="4 6" key="1">
    <citation type="submission" date="2018-08" db="EMBL/GenBank/DDBJ databases">
        <title>Proposal of Muricauda 72 sp.nov. and Muricauda NH166 sp.nov., isolated from seawater.</title>
        <authorList>
            <person name="Cheng H."/>
            <person name="Wu Y.-H."/>
            <person name="Guo L.-L."/>
            <person name="Xu X.-W."/>
        </authorList>
    </citation>
    <scope>NUCLEOTIDE SEQUENCE [LARGE SCALE GENOMIC DNA]</scope>
    <source>
        <strain evidence="4 6">NH166</strain>
    </source>
</reference>
<evidence type="ECO:0000313" key="6">
    <source>
        <dbReference type="Proteomes" id="UP000284189"/>
    </source>
</evidence>
<comment type="similarity">
    <text evidence="1 3">Belongs to the enoyl-CoA hydratase/isomerase family.</text>
</comment>
<dbReference type="SUPFAM" id="SSF52096">
    <property type="entry name" value="ClpP/crotonase"/>
    <property type="match status" value="1"/>
</dbReference>
<dbReference type="EMBL" id="QXFJ01000017">
    <property type="protein sequence ID" value="RIV71530.1"/>
    <property type="molecule type" value="Genomic_DNA"/>
</dbReference>
<dbReference type="EMBL" id="VNWL01000016">
    <property type="protein sequence ID" value="TXK03095.1"/>
    <property type="molecule type" value="Genomic_DNA"/>
</dbReference>
<dbReference type="AlphaFoldDB" id="A0A418N8C0"/>
<dbReference type="OrthoDB" id="9775794at2"/>
<dbReference type="InterPro" id="IPR018376">
    <property type="entry name" value="Enoyl-CoA_hyd/isom_CS"/>
</dbReference>
<organism evidence="4 6">
    <name type="scientific">Flagellimonas aequoris</name>
    <dbReference type="NCBI Taxonomy" id="2306997"/>
    <lineage>
        <taxon>Bacteria</taxon>
        <taxon>Pseudomonadati</taxon>
        <taxon>Bacteroidota</taxon>
        <taxon>Flavobacteriia</taxon>
        <taxon>Flavobacteriales</taxon>
        <taxon>Flavobacteriaceae</taxon>
        <taxon>Flagellimonas</taxon>
    </lineage>
</organism>
<evidence type="ECO:0000313" key="4">
    <source>
        <dbReference type="EMBL" id="RIV71530.1"/>
    </source>
</evidence>
<evidence type="ECO:0000313" key="5">
    <source>
        <dbReference type="EMBL" id="TXK03095.1"/>
    </source>
</evidence>
<dbReference type="GO" id="GO:0016829">
    <property type="term" value="F:lyase activity"/>
    <property type="evidence" value="ECO:0007669"/>
    <property type="project" value="UniProtKB-KW"/>
</dbReference>
<dbReference type="Proteomes" id="UP000284189">
    <property type="component" value="Unassembled WGS sequence"/>
</dbReference>
<dbReference type="InterPro" id="IPR001753">
    <property type="entry name" value="Enoyl-CoA_hydra/iso"/>
</dbReference>
<name>A0A418N8C0_9FLAO</name>
<keyword evidence="4" id="KW-0413">Isomerase</keyword>
<comment type="caution">
    <text evidence="4">The sequence shown here is derived from an EMBL/GenBank/DDBJ whole genome shotgun (WGS) entry which is preliminary data.</text>
</comment>
<dbReference type="FunFam" id="3.90.226.10:FF:000009">
    <property type="entry name" value="Carnitinyl-CoA dehydratase"/>
    <property type="match status" value="1"/>
</dbReference>
<dbReference type="Proteomes" id="UP000321528">
    <property type="component" value="Unassembled WGS sequence"/>
</dbReference>
<evidence type="ECO:0000256" key="2">
    <source>
        <dbReference type="ARBA" id="ARBA00023239"/>
    </source>
</evidence>
<keyword evidence="7" id="KW-1185">Reference proteome</keyword>
<proteinExistence type="inferred from homology"/>
<dbReference type="Gene3D" id="3.90.226.10">
    <property type="entry name" value="2-enoyl-CoA Hydratase, Chain A, domain 1"/>
    <property type="match status" value="1"/>
</dbReference>
<accession>A0A418N8C0</accession>
<evidence type="ECO:0000313" key="7">
    <source>
        <dbReference type="Proteomes" id="UP000321528"/>
    </source>
</evidence>
<dbReference type="PANTHER" id="PTHR11941:SF54">
    <property type="entry name" value="ENOYL-COA HYDRATASE, MITOCHONDRIAL"/>
    <property type="match status" value="1"/>
</dbReference>
<reference evidence="5 7" key="2">
    <citation type="submission" date="2019-07" db="EMBL/GenBank/DDBJ databases">
        <title>Draft genome of two Muricauda strains isolated from deep sea.</title>
        <authorList>
            <person name="Sun C."/>
        </authorList>
    </citation>
    <scope>NUCLEOTIDE SEQUENCE [LARGE SCALE GENOMIC DNA]</scope>
    <source>
        <strain evidence="5 7">NH166</strain>
    </source>
</reference>